<dbReference type="InterPro" id="IPR019861">
    <property type="entry name" value="PorP/SprF_Bacteroidetes"/>
</dbReference>
<name>A0ABW4IDE4_9SPHI</name>
<proteinExistence type="predicted"/>
<reference evidence="2" key="1">
    <citation type="journal article" date="2019" name="Int. J. Syst. Evol. Microbiol.">
        <title>The Global Catalogue of Microorganisms (GCM) 10K type strain sequencing project: providing services to taxonomists for standard genome sequencing and annotation.</title>
        <authorList>
            <consortium name="The Broad Institute Genomics Platform"/>
            <consortium name="The Broad Institute Genome Sequencing Center for Infectious Disease"/>
            <person name="Wu L."/>
            <person name="Ma J."/>
        </authorList>
    </citation>
    <scope>NUCLEOTIDE SEQUENCE [LARGE SCALE GENOMIC DNA]</scope>
    <source>
        <strain evidence="2">CCUG 53762</strain>
    </source>
</reference>
<dbReference type="Proteomes" id="UP001597118">
    <property type="component" value="Unassembled WGS sequence"/>
</dbReference>
<sequence length="300" mass="33370">MKQLYKYLAGLFIGIATIHEVSAQLNPLGNMYFQNQYLGNPAFAGAEKGLNANLVYRKQFNQIPGTPVTQSITGDYGFANRTAVGLNLSFEKSGLINHTRFMATYAYHLPIAEDKQVHFGLSLGVAREYINNRDITGDSHDPVTNRFNDRGGKLDGDFGVAYTDKKLTLQASVLNLGNYLETDPNFANGVNYATFFTAVAYKIELNNQFTAEPKIGYRGIKEFDNILDVGANFNYQNKFNVFGLYHTTESATFGFGVGYNNALTFTGMYTTNTAAMKGYTNGDFELGINYRFSKKKTNNN</sequence>
<comment type="caution">
    <text evidence="1">The sequence shown here is derived from an EMBL/GenBank/DDBJ whole genome shotgun (WGS) entry which is preliminary data.</text>
</comment>
<accession>A0ABW4IDE4</accession>
<keyword evidence="2" id="KW-1185">Reference proteome</keyword>
<evidence type="ECO:0000313" key="2">
    <source>
        <dbReference type="Proteomes" id="UP001597118"/>
    </source>
</evidence>
<dbReference type="NCBIfam" id="TIGR03519">
    <property type="entry name" value="T9SS_PorP_fam"/>
    <property type="match status" value="1"/>
</dbReference>
<dbReference type="EMBL" id="JBHUDG010000013">
    <property type="protein sequence ID" value="MFD1630004.1"/>
    <property type="molecule type" value="Genomic_DNA"/>
</dbReference>
<dbReference type="RefSeq" id="WP_379662380.1">
    <property type="nucleotide sequence ID" value="NZ_JBHUDG010000013.1"/>
</dbReference>
<gene>
    <name evidence="1" type="ORF">ACFSAH_08955</name>
</gene>
<dbReference type="Pfam" id="PF11751">
    <property type="entry name" value="PorP_SprF"/>
    <property type="match status" value="1"/>
</dbReference>
<protein>
    <submittedName>
        <fullName evidence="1">PorP/SprF family type IX secretion system membrane protein</fullName>
    </submittedName>
</protein>
<organism evidence="1 2">
    <name type="scientific">Pseudopedobacter beijingensis</name>
    <dbReference type="NCBI Taxonomy" id="1207056"/>
    <lineage>
        <taxon>Bacteria</taxon>
        <taxon>Pseudomonadati</taxon>
        <taxon>Bacteroidota</taxon>
        <taxon>Sphingobacteriia</taxon>
        <taxon>Sphingobacteriales</taxon>
        <taxon>Sphingobacteriaceae</taxon>
        <taxon>Pseudopedobacter</taxon>
    </lineage>
</organism>
<evidence type="ECO:0000313" key="1">
    <source>
        <dbReference type="EMBL" id="MFD1630004.1"/>
    </source>
</evidence>